<dbReference type="EMBL" id="BKCJ010001921">
    <property type="protein sequence ID" value="GEU44979.1"/>
    <property type="molecule type" value="Genomic_DNA"/>
</dbReference>
<comment type="caution">
    <text evidence="2">The sequence shown here is derived from an EMBL/GenBank/DDBJ whole genome shotgun (WGS) entry which is preliminary data.</text>
</comment>
<protein>
    <submittedName>
        <fullName evidence="2">Reverse transcriptase domain-containing protein</fullName>
    </submittedName>
</protein>
<dbReference type="PANTHER" id="PTHR48475:SF2">
    <property type="entry name" value="RIBONUCLEASE H"/>
    <property type="match status" value="1"/>
</dbReference>
<gene>
    <name evidence="2" type="ORF">Tci_016957</name>
</gene>
<proteinExistence type="predicted"/>
<dbReference type="Pfam" id="PF13456">
    <property type="entry name" value="RVT_3"/>
    <property type="match status" value="1"/>
</dbReference>
<accession>A0A6L2K7L3</accession>
<dbReference type="PANTHER" id="PTHR48475">
    <property type="entry name" value="RIBONUCLEASE H"/>
    <property type="match status" value="1"/>
</dbReference>
<keyword evidence="2" id="KW-0695">RNA-directed DNA polymerase</keyword>
<keyword evidence="2" id="KW-0808">Transferase</keyword>
<dbReference type="InterPro" id="IPR036397">
    <property type="entry name" value="RNaseH_sf"/>
</dbReference>
<dbReference type="AlphaFoldDB" id="A0A6L2K7L3"/>
<reference evidence="2" key="1">
    <citation type="journal article" date="2019" name="Sci. Rep.">
        <title>Draft genome of Tanacetum cinerariifolium, the natural source of mosquito coil.</title>
        <authorList>
            <person name="Yamashiro T."/>
            <person name="Shiraishi A."/>
            <person name="Satake H."/>
            <person name="Nakayama K."/>
        </authorList>
    </citation>
    <scope>NUCLEOTIDE SEQUENCE</scope>
</reference>
<dbReference type="GO" id="GO:0004523">
    <property type="term" value="F:RNA-DNA hybrid ribonuclease activity"/>
    <property type="evidence" value="ECO:0007669"/>
    <property type="project" value="InterPro"/>
</dbReference>
<dbReference type="Gene3D" id="3.30.420.10">
    <property type="entry name" value="Ribonuclease H-like superfamily/Ribonuclease H"/>
    <property type="match status" value="1"/>
</dbReference>
<keyword evidence="2" id="KW-0548">Nucleotidyltransferase</keyword>
<dbReference type="GO" id="GO:0003964">
    <property type="term" value="F:RNA-directed DNA polymerase activity"/>
    <property type="evidence" value="ECO:0007669"/>
    <property type="project" value="UniProtKB-KW"/>
</dbReference>
<evidence type="ECO:0000313" key="2">
    <source>
        <dbReference type="EMBL" id="GEU44979.1"/>
    </source>
</evidence>
<dbReference type="InterPro" id="IPR002156">
    <property type="entry name" value="RNaseH_domain"/>
</dbReference>
<sequence length="127" mass="14702">MKVHELTIFVDSQLVANQVKGLFEARQPVIKQYLEKAKELLASFPSYSIDHIKRDQNKKADALSKLALMIFSKLAKEVLVDVVQDKSIIQREVADVTKEEGDRWMLTIHEYLQLRKLPDDPQKARKL</sequence>
<evidence type="ECO:0000259" key="1">
    <source>
        <dbReference type="Pfam" id="PF13456"/>
    </source>
</evidence>
<dbReference type="SUPFAM" id="SSF53098">
    <property type="entry name" value="Ribonuclease H-like"/>
    <property type="match status" value="1"/>
</dbReference>
<dbReference type="InterPro" id="IPR012337">
    <property type="entry name" value="RNaseH-like_sf"/>
</dbReference>
<organism evidence="2">
    <name type="scientific">Tanacetum cinerariifolium</name>
    <name type="common">Dalmatian daisy</name>
    <name type="synonym">Chrysanthemum cinerariifolium</name>
    <dbReference type="NCBI Taxonomy" id="118510"/>
    <lineage>
        <taxon>Eukaryota</taxon>
        <taxon>Viridiplantae</taxon>
        <taxon>Streptophyta</taxon>
        <taxon>Embryophyta</taxon>
        <taxon>Tracheophyta</taxon>
        <taxon>Spermatophyta</taxon>
        <taxon>Magnoliopsida</taxon>
        <taxon>eudicotyledons</taxon>
        <taxon>Gunneridae</taxon>
        <taxon>Pentapetalae</taxon>
        <taxon>asterids</taxon>
        <taxon>campanulids</taxon>
        <taxon>Asterales</taxon>
        <taxon>Asteraceae</taxon>
        <taxon>Asteroideae</taxon>
        <taxon>Anthemideae</taxon>
        <taxon>Anthemidinae</taxon>
        <taxon>Tanacetum</taxon>
    </lineage>
</organism>
<name>A0A6L2K7L3_TANCI</name>
<feature type="domain" description="RNase H type-1" evidence="1">
    <location>
        <begin position="3"/>
        <end position="67"/>
    </location>
</feature>
<dbReference type="GO" id="GO:0003676">
    <property type="term" value="F:nucleic acid binding"/>
    <property type="evidence" value="ECO:0007669"/>
    <property type="project" value="InterPro"/>
</dbReference>